<dbReference type="Gene3D" id="3.40.50.300">
    <property type="entry name" value="P-loop containing nucleotide triphosphate hydrolases"/>
    <property type="match status" value="1"/>
</dbReference>
<sequence length="318" mass="34729">MTKAEVIQVIGAINDPSTQKPLSESGTISELIVSDDNKIHITFGFERAQNQQFVAFQRELIRVLKNDLKFDGVKIDYKEPDEKVMPDGRFIAVASGKGGVGKSTTTIELAYAFARAGKKVAIIDADVYGSSVAQIMGITKNPPQAINRKILPFIKDGIQVMGCDLLLAGNDPVLWRGPMLGKMIQQFFTDVAWDRDIDVFLLDMPPGTGDVALDVQMMIPQCEMLIVTTPQKDAAYIANKAGLAALNLGHQIIGAVENMSYLTCAHCGERTYLFGQDGGQAVADQLQTELLAQVPMKTANNKEEIDATFDEIVKKISF</sequence>
<dbReference type="RefSeq" id="WP_138191120.1">
    <property type="nucleotide sequence ID" value="NZ_VBWP01000006.1"/>
</dbReference>
<dbReference type="PANTHER" id="PTHR42961:SF2">
    <property type="entry name" value="IRON-SULFUR PROTEIN NUBPL"/>
    <property type="match status" value="1"/>
</dbReference>
<evidence type="ECO:0000256" key="4">
    <source>
        <dbReference type="ARBA" id="ARBA00023004"/>
    </source>
</evidence>
<dbReference type="InterPro" id="IPR019591">
    <property type="entry name" value="Mrp/NBP35_ATP-bd"/>
</dbReference>
<dbReference type="AlphaFoldDB" id="A0A5R8QAE2"/>
<dbReference type="Pfam" id="PF10609">
    <property type="entry name" value="ParA"/>
    <property type="match status" value="1"/>
</dbReference>
<comment type="subunit">
    <text evidence="6">Homodimer.</text>
</comment>
<dbReference type="Proteomes" id="UP000306912">
    <property type="component" value="Unassembled WGS sequence"/>
</dbReference>
<feature type="binding site" evidence="6">
    <location>
        <begin position="96"/>
        <end position="103"/>
    </location>
    <ligand>
        <name>ATP</name>
        <dbReference type="ChEBI" id="CHEBI:30616"/>
    </ligand>
</feature>
<dbReference type="HAMAP" id="MF_02040">
    <property type="entry name" value="Mrp_NBP35"/>
    <property type="match status" value="1"/>
</dbReference>
<keyword evidence="3 6" id="KW-0067">ATP-binding</keyword>
<protein>
    <recommendedName>
        <fullName evidence="6">Iron-sulfur cluster carrier protein</fullName>
    </recommendedName>
</protein>
<evidence type="ECO:0000313" key="7">
    <source>
        <dbReference type="EMBL" id="TLG72894.1"/>
    </source>
</evidence>
<dbReference type="FunCoup" id="A0A5R8QAE2">
    <property type="interactions" value="296"/>
</dbReference>
<keyword evidence="4 6" id="KW-0408">Iron</keyword>
<dbReference type="EMBL" id="VBWP01000006">
    <property type="protein sequence ID" value="TLG72894.1"/>
    <property type="molecule type" value="Genomic_DNA"/>
</dbReference>
<dbReference type="InterPro" id="IPR033756">
    <property type="entry name" value="YlxH/NBP35"/>
</dbReference>
<dbReference type="GO" id="GO:0005524">
    <property type="term" value="F:ATP binding"/>
    <property type="evidence" value="ECO:0007669"/>
    <property type="project" value="UniProtKB-UniRule"/>
</dbReference>
<accession>A0A5R8QAE2</accession>
<dbReference type="InterPro" id="IPR027417">
    <property type="entry name" value="P-loop_NTPase"/>
</dbReference>
<evidence type="ECO:0000256" key="5">
    <source>
        <dbReference type="ARBA" id="ARBA00023014"/>
    </source>
</evidence>
<organism evidence="7 8">
    <name type="scientific">Culicoidibacter larvae</name>
    <dbReference type="NCBI Taxonomy" id="2579976"/>
    <lineage>
        <taxon>Bacteria</taxon>
        <taxon>Bacillati</taxon>
        <taxon>Bacillota</taxon>
        <taxon>Culicoidibacteria</taxon>
        <taxon>Culicoidibacterales</taxon>
        <taxon>Culicoidibacteraceae</taxon>
        <taxon>Culicoidibacter</taxon>
    </lineage>
</organism>
<keyword evidence="5 6" id="KW-0411">Iron-sulfur</keyword>
<dbReference type="InterPro" id="IPR034904">
    <property type="entry name" value="FSCA_dom_sf"/>
</dbReference>
<name>A0A5R8QAE2_9FIRM</name>
<dbReference type="GO" id="GO:0046872">
    <property type="term" value="F:metal ion binding"/>
    <property type="evidence" value="ECO:0007669"/>
    <property type="project" value="UniProtKB-KW"/>
</dbReference>
<dbReference type="GO" id="GO:0051539">
    <property type="term" value="F:4 iron, 4 sulfur cluster binding"/>
    <property type="evidence" value="ECO:0007669"/>
    <property type="project" value="TreeGrafter"/>
</dbReference>
<reference evidence="7 8" key="1">
    <citation type="submission" date="2019-05" db="EMBL/GenBank/DDBJ databases">
        <title>Culicoidintestinum kansasii gen. nov., sp. nov. from the gastrointestinal tract of the biting midge, Culicoides sonorensis.</title>
        <authorList>
            <person name="Neupane S."/>
            <person name="Ghosh A."/>
            <person name="Gunther S."/>
            <person name="Martin K."/>
            <person name="Zurek L."/>
        </authorList>
    </citation>
    <scope>NUCLEOTIDE SEQUENCE [LARGE SCALE GENOMIC DNA]</scope>
    <source>
        <strain evidence="7 8">CS-1</strain>
    </source>
</reference>
<comment type="similarity">
    <text evidence="6">Belongs to the Mrp/NBP35 ATP-binding proteins family.</text>
</comment>
<dbReference type="SUPFAM" id="SSF117916">
    <property type="entry name" value="Fe-S cluster assembly (FSCA) domain-like"/>
    <property type="match status" value="1"/>
</dbReference>
<evidence type="ECO:0000256" key="2">
    <source>
        <dbReference type="ARBA" id="ARBA00022741"/>
    </source>
</evidence>
<keyword evidence="8" id="KW-1185">Reference proteome</keyword>
<dbReference type="GO" id="GO:0016226">
    <property type="term" value="P:iron-sulfur cluster assembly"/>
    <property type="evidence" value="ECO:0007669"/>
    <property type="project" value="InterPro"/>
</dbReference>
<dbReference type="CDD" id="cd02037">
    <property type="entry name" value="Mrp_NBP35"/>
    <property type="match status" value="1"/>
</dbReference>
<proteinExistence type="inferred from homology"/>
<comment type="caution">
    <text evidence="7">The sequence shown here is derived from an EMBL/GenBank/DDBJ whole genome shotgun (WGS) entry which is preliminary data.</text>
</comment>
<comment type="function">
    <text evidence="6">Binds and transfers iron-sulfur (Fe-S) clusters to target apoproteins. Can hydrolyze ATP.</text>
</comment>
<evidence type="ECO:0000256" key="1">
    <source>
        <dbReference type="ARBA" id="ARBA00022723"/>
    </source>
</evidence>
<dbReference type="OrthoDB" id="9809679at2"/>
<gene>
    <name evidence="7" type="ORF">FEZ08_07555</name>
</gene>
<dbReference type="GO" id="GO:0016887">
    <property type="term" value="F:ATP hydrolysis activity"/>
    <property type="evidence" value="ECO:0007669"/>
    <property type="project" value="UniProtKB-UniRule"/>
</dbReference>
<evidence type="ECO:0000313" key="8">
    <source>
        <dbReference type="Proteomes" id="UP000306912"/>
    </source>
</evidence>
<dbReference type="PANTHER" id="PTHR42961">
    <property type="entry name" value="IRON-SULFUR PROTEIN NUBPL"/>
    <property type="match status" value="1"/>
</dbReference>
<dbReference type="InterPro" id="IPR044304">
    <property type="entry name" value="NUBPL-like"/>
</dbReference>
<keyword evidence="6" id="KW-0378">Hydrolase</keyword>
<dbReference type="SUPFAM" id="SSF52540">
    <property type="entry name" value="P-loop containing nucleoside triphosphate hydrolases"/>
    <property type="match status" value="1"/>
</dbReference>
<keyword evidence="1 6" id="KW-0479">Metal-binding</keyword>
<keyword evidence="2 6" id="KW-0547">Nucleotide-binding</keyword>
<evidence type="ECO:0000256" key="3">
    <source>
        <dbReference type="ARBA" id="ARBA00022840"/>
    </source>
</evidence>
<dbReference type="GO" id="GO:0140663">
    <property type="term" value="F:ATP-dependent FeS chaperone activity"/>
    <property type="evidence" value="ECO:0007669"/>
    <property type="project" value="InterPro"/>
</dbReference>
<dbReference type="InParanoid" id="A0A5R8QAE2"/>
<evidence type="ECO:0000256" key="6">
    <source>
        <dbReference type="HAMAP-Rule" id="MF_02040"/>
    </source>
</evidence>